<feature type="domain" description="X8" evidence="10">
    <location>
        <begin position="377"/>
        <end position="463"/>
    </location>
</feature>
<evidence type="ECO:0000256" key="6">
    <source>
        <dbReference type="RuleBase" id="RU004335"/>
    </source>
</evidence>
<dbReference type="InterPro" id="IPR017853">
    <property type="entry name" value="GH"/>
</dbReference>
<feature type="chain" id="PRO_5044806429" description="X8 domain-containing protein" evidence="9">
    <location>
        <begin position="29"/>
        <end position="499"/>
    </location>
</feature>
<dbReference type="Proteomes" id="UP001605036">
    <property type="component" value="Unassembled WGS sequence"/>
</dbReference>
<dbReference type="GO" id="GO:0016798">
    <property type="term" value="F:hydrolase activity, acting on glycosyl bonds"/>
    <property type="evidence" value="ECO:0007669"/>
    <property type="project" value="UniProtKB-KW"/>
</dbReference>
<dbReference type="PROSITE" id="PS00587">
    <property type="entry name" value="GLYCOSYL_HYDROL_F17"/>
    <property type="match status" value="1"/>
</dbReference>
<dbReference type="InterPro" id="IPR012946">
    <property type="entry name" value="X8"/>
</dbReference>
<sequence length="499" mass="54575">MKLCRNSVALVGAVLISWVLYGPVGSHSEPLGMNWGDISRQPLPPEIVVRMLKDNGITRVKLFDADYNTLKALVGSGIEVMVAAPNDLLSRLASSEKAAHEWVKENVTRYTFPGGVNIKYVAVGNEPFLIAYNGTYQNVTFPALKNIQKALSDAGYAGKIFATVPFNADVLCGAQVPECIVPSGGVFRPDIAELMASITASLNQTGAPFCLNIYPFLSLALSQGFPLDYAFFGNSSLVDSGSNAVYHNVFDASYDTLVQALTRAGFPNMHIIIGEVGWPTDGDGHATIAYAQKFNNQVMTHLSEKKGTPLRPNQEFDVYLFGLLDENLKSIDPGSFERHWGIFYYDGQPKYPLDFSGQGLSNVFPKAAVDVKYLEKKYCVVNVNAIIDPDLLAKNVDYACQRTDCSALQPGGSCYILDDNIKASYAFNNYYQFNYQDMYACNFDGLAIITSTNPSPSDTQCQFQIGLNYRPKTASGVGNSATTFTAFVLVILVSSFLHF</sequence>
<name>A0ABD1ZJL9_9MARC</name>
<gene>
    <name evidence="11" type="ORF">R1flu_019701</name>
</gene>
<evidence type="ECO:0000256" key="9">
    <source>
        <dbReference type="SAM" id="SignalP"/>
    </source>
</evidence>
<evidence type="ECO:0000256" key="2">
    <source>
        <dbReference type="ARBA" id="ARBA00022729"/>
    </source>
</evidence>
<dbReference type="InterPro" id="IPR044965">
    <property type="entry name" value="Glyco_hydro_17_plant"/>
</dbReference>
<evidence type="ECO:0000256" key="5">
    <source>
        <dbReference type="ARBA" id="ARBA00023295"/>
    </source>
</evidence>
<keyword evidence="8" id="KW-0812">Transmembrane</keyword>
<keyword evidence="8" id="KW-1133">Transmembrane helix</keyword>
<dbReference type="Pfam" id="PF00332">
    <property type="entry name" value="Glyco_hydro_17"/>
    <property type="match status" value="1"/>
</dbReference>
<accession>A0ABD1ZJL9</accession>
<reference evidence="11 12" key="1">
    <citation type="submission" date="2024-09" db="EMBL/GenBank/DDBJ databases">
        <title>Chromosome-scale assembly of Riccia fluitans.</title>
        <authorList>
            <person name="Paukszto L."/>
            <person name="Sawicki J."/>
            <person name="Karawczyk K."/>
            <person name="Piernik-Szablinska J."/>
            <person name="Szczecinska M."/>
            <person name="Mazdziarz M."/>
        </authorList>
    </citation>
    <scope>NUCLEOTIDE SEQUENCE [LARGE SCALE GENOMIC DNA]</scope>
    <source>
        <strain evidence="11">Rf_01</strain>
        <tissue evidence="11">Aerial parts of the thallus</tissue>
    </source>
</reference>
<evidence type="ECO:0000256" key="4">
    <source>
        <dbReference type="ARBA" id="ARBA00023157"/>
    </source>
</evidence>
<dbReference type="AlphaFoldDB" id="A0ABD1ZJL9"/>
<proteinExistence type="inferred from homology"/>
<dbReference type="InterPro" id="IPR000490">
    <property type="entry name" value="Glyco_hydro_17"/>
</dbReference>
<dbReference type="EMBL" id="JBHFFA010000001">
    <property type="protein sequence ID" value="KAL2651573.1"/>
    <property type="molecule type" value="Genomic_DNA"/>
</dbReference>
<evidence type="ECO:0000313" key="12">
    <source>
        <dbReference type="Proteomes" id="UP001605036"/>
    </source>
</evidence>
<evidence type="ECO:0000256" key="3">
    <source>
        <dbReference type="ARBA" id="ARBA00022801"/>
    </source>
</evidence>
<keyword evidence="12" id="KW-1185">Reference proteome</keyword>
<organism evidence="11 12">
    <name type="scientific">Riccia fluitans</name>
    <dbReference type="NCBI Taxonomy" id="41844"/>
    <lineage>
        <taxon>Eukaryota</taxon>
        <taxon>Viridiplantae</taxon>
        <taxon>Streptophyta</taxon>
        <taxon>Embryophyta</taxon>
        <taxon>Marchantiophyta</taxon>
        <taxon>Marchantiopsida</taxon>
        <taxon>Marchantiidae</taxon>
        <taxon>Marchantiales</taxon>
        <taxon>Ricciaceae</taxon>
        <taxon>Riccia</taxon>
    </lineage>
</organism>
<dbReference type="Pfam" id="PF07983">
    <property type="entry name" value="X8"/>
    <property type="match status" value="1"/>
</dbReference>
<comment type="similarity">
    <text evidence="1 6">Belongs to the glycosyl hydrolase 17 family.</text>
</comment>
<evidence type="ECO:0000256" key="7">
    <source>
        <dbReference type="RuleBase" id="RU004336"/>
    </source>
</evidence>
<evidence type="ECO:0000259" key="10">
    <source>
        <dbReference type="SMART" id="SM00768"/>
    </source>
</evidence>
<evidence type="ECO:0000256" key="8">
    <source>
        <dbReference type="SAM" id="Phobius"/>
    </source>
</evidence>
<evidence type="ECO:0000256" key="1">
    <source>
        <dbReference type="ARBA" id="ARBA00008773"/>
    </source>
</evidence>
<comment type="caution">
    <text evidence="11">The sequence shown here is derived from an EMBL/GenBank/DDBJ whole genome shotgun (WGS) entry which is preliminary data.</text>
</comment>
<dbReference type="SUPFAM" id="SSF51445">
    <property type="entry name" value="(Trans)glycosidases"/>
    <property type="match status" value="1"/>
</dbReference>
<keyword evidence="8" id="KW-0472">Membrane</keyword>
<keyword evidence="5 7" id="KW-0326">Glycosidase</keyword>
<keyword evidence="3 7" id="KW-0378">Hydrolase</keyword>
<keyword evidence="4" id="KW-1015">Disulfide bond</keyword>
<dbReference type="Gene3D" id="3.20.20.80">
    <property type="entry name" value="Glycosidases"/>
    <property type="match status" value="1"/>
</dbReference>
<dbReference type="Gene3D" id="1.20.58.1040">
    <property type="match status" value="1"/>
</dbReference>
<dbReference type="SMART" id="SM00768">
    <property type="entry name" value="X8"/>
    <property type="match status" value="1"/>
</dbReference>
<dbReference type="FunFam" id="3.20.20.80:FF:000008">
    <property type="entry name" value="Glucan endo-1,3-beta-glucosidase 5"/>
    <property type="match status" value="1"/>
</dbReference>
<feature type="signal peptide" evidence="9">
    <location>
        <begin position="1"/>
        <end position="28"/>
    </location>
</feature>
<keyword evidence="2 9" id="KW-0732">Signal</keyword>
<feature type="transmembrane region" description="Helical" evidence="8">
    <location>
        <begin position="477"/>
        <end position="497"/>
    </location>
</feature>
<protein>
    <recommendedName>
        <fullName evidence="10">X8 domain-containing protein</fullName>
    </recommendedName>
</protein>
<dbReference type="PANTHER" id="PTHR32227">
    <property type="entry name" value="GLUCAN ENDO-1,3-BETA-GLUCOSIDASE BG1-RELATED-RELATED"/>
    <property type="match status" value="1"/>
</dbReference>
<evidence type="ECO:0000313" key="11">
    <source>
        <dbReference type="EMBL" id="KAL2651573.1"/>
    </source>
</evidence>